<organism evidence="5 6">
    <name type="scientific">Noviherbaspirillum humi</name>
    <dbReference type="NCBI Taxonomy" id="1688639"/>
    <lineage>
        <taxon>Bacteria</taxon>
        <taxon>Pseudomonadati</taxon>
        <taxon>Pseudomonadota</taxon>
        <taxon>Betaproteobacteria</taxon>
        <taxon>Burkholderiales</taxon>
        <taxon>Oxalobacteraceae</taxon>
        <taxon>Noviherbaspirillum</taxon>
    </lineage>
</organism>
<sequence>MRHGASLAAVTLSLALSGCAVGSNPRDPLENFNRAMFNFNDRLDDVALRPAAEGYSKLPSMVRTGVNNFFGNLGDVWTAVNNLLQGKIGDGVSDVMRFAVNTTFGLGGLLDWGTEMGITKHKEDFGQTLGTWGVKPGPYVVLPVFGSSTIRDSAALPVDLTADPLNYISSGGHHAAGIGLRIVDVRAGLLDASNLLEEAALDRYEFVRDAYLQRRESTIRDGETSRSSYEDDGAPKTASQPGTPDAAKPEAATEPAAQEPASKPLVEVEREASPAAGQGIAPVAEAAKQ</sequence>
<dbReference type="InterPro" id="IPR007428">
    <property type="entry name" value="MlaA"/>
</dbReference>
<accession>A0A239JDS0</accession>
<dbReference type="AlphaFoldDB" id="A0A239JDS0"/>
<feature type="chain" id="PRO_5012782938" evidence="4">
    <location>
        <begin position="23"/>
        <end position="289"/>
    </location>
</feature>
<dbReference type="Pfam" id="PF04333">
    <property type="entry name" value="MlaA"/>
    <property type="match status" value="1"/>
</dbReference>
<dbReference type="EMBL" id="FZOT01000012">
    <property type="protein sequence ID" value="SNT03980.1"/>
    <property type="molecule type" value="Genomic_DNA"/>
</dbReference>
<dbReference type="RefSeq" id="WP_089400430.1">
    <property type="nucleotide sequence ID" value="NZ_FZOT01000012.1"/>
</dbReference>
<keyword evidence="5" id="KW-0449">Lipoprotein</keyword>
<reference evidence="5 6" key="1">
    <citation type="submission" date="2017-06" db="EMBL/GenBank/DDBJ databases">
        <authorList>
            <person name="Kim H.J."/>
            <person name="Triplett B.A."/>
        </authorList>
    </citation>
    <scope>NUCLEOTIDE SEQUENCE [LARGE SCALE GENOMIC DNA]</scope>
    <source>
        <strain evidence="5 6">U15</strain>
    </source>
</reference>
<evidence type="ECO:0000256" key="1">
    <source>
        <dbReference type="ARBA" id="ARBA00010634"/>
    </source>
</evidence>
<gene>
    <name evidence="5" type="ORF">SAMN06265795_11289</name>
</gene>
<dbReference type="OrthoDB" id="9785326at2"/>
<feature type="compositionally biased region" description="Low complexity" evidence="3">
    <location>
        <begin position="249"/>
        <end position="261"/>
    </location>
</feature>
<keyword evidence="2 4" id="KW-0732">Signal</keyword>
<dbReference type="PROSITE" id="PS51257">
    <property type="entry name" value="PROKAR_LIPOPROTEIN"/>
    <property type="match status" value="1"/>
</dbReference>
<proteinExistence type="inferred from homology"/>
<comment type="similarity">
    <text evidence="1">Belongs to the MlaA family.</text>
</comment>
<dbReference type="GO" id="GO:0016020">
    <property type="term" value="C:membrane"/>
    <property type="evidence" value="ECO:0007669"/>
    <property type="project" value="InterPro"/>
</dbReference>
<dbReference type="Proteomes" id="UP000198284">
    <property type="component" value="Unassembled WGS sequence"/>
</dbReference>
<evidence type="ECO:0000256" key="2">
    <source>
        <dbReference type="ARBA" id="ARBA00022729"/>
    </source>
</evidence>
<evidence type="ECO:0000313" key="6">
    <source>
        <dbReference type="Proteomes" id="UP000198284"/>
    </source>
</evidence>
<dbReference type="PRINTS" id="PR01805">
    <property type="entry name" value="VACJLIPOPROT"/>
</dbReference>
<evidence type="ECO:0000313" key="5">
    <source>
        <dbReference type="EMBL" id="SNT03980.1"/>
    </source>
</evidence>
<dbReference type="PANTHER" id="PTHR30035:SF3">
    <property type="entry name" value="INTERMEMBRANE PHOSPHOLIPID TRANSPORT SYSTEM LIPOPROTEIN MLAA"/>
    <property type="match status" value="1"/>
</dbReference>
<dbReference type="GO" id="GO:0120010">
    <property type="term" value="P:intermembrane phospholipid transfer"/>
    <property type="evidence" value="ECO:0007669"/>
    <property type="project" value="TreeGrafter"/>
</dbReference>
<feature type="region of interest" description="Disordered" evidence="3">
    <location>
        <begin position="218"/>
        <end position="289"/>
    </location>
</feature>
<dbReference type="PANTHER" id="PTHR30035">
    <property type="entry name" value="LIPOPROTEIN VACJ-RELATED"/>
    <property type="match status" value="1"/>
</dbReference>
<protein>
    <submittedName>
        <fullName evidence="5">Phospholipid-binding lipoprotein MlaA</fullName>
    </submittedName>
</protein>
<feature type="signal peptide" evidence="4">
    <location>
        <begin position="1"/>
        <end position="22"/>
    </location>
</feature>
<name>A0A239JDS0_9BURK</name>
<keyword evidence="6" id="KW-1185">Reference proteome</keyword>
<evidence type="ECO:0000256" key="4">
    <source>
        <dbReference type="SAM" id="SignalP"/>
    </source>
</evidence>
<evidence type="ECO:0000256" key="3">
    <source>
        <dbReference type="SAM" id="MobiDB-lite"/>
    </source>
</evidence>